<keyword evidence="1 4" id="KW-0378">Hydrolase</keyword>
<feature type="region of interest" description="Disordered" evidence="2">
    <location>
        <begin position="1"/>
        <end position="22"/>
    </location>
</feature>
<proteinExistence type="predicted"/>
<dbReference type="EMBL" id="FQXV01000005">
    <property type="protein sequence ID" value="SHH99493.1"/>
    <property type="molecule type" value="Genomic_DNA"/>
</dbReference>
<dbReference type="Proteomes" id="UP000183995">
    <property type="component" value="Unassembled WGS sequence"/>
</dbReference>
<protein>
    <submittedName>
        <fullName evidence="4">Glycosyl hydrolase family 3 C-terminal domain-containing protein</fullName>
    </submittedName>
</protein>
<feature type="domain" description="Glycoside hydrolase family 3 C-terminal" evidence="3">
    <location>
        <begin position="32"/>
        <end position="132"/>
    </location>
</feature>
<dbReference type="GO" id="GO:0004553">
    <property type="term" value="F:hydrolase activity, hydrolyzing O-glycosyl compounds"/>
    <property type="evidence" value="ECO:0007669"/>
    <property type="project" value="InterPro"/>
</dbReference>
<evidence type="ECO:0000313" key="4">
    <source>
        <dbReference type="EMBL" id="SHH99493.1"/>
    </source>
</evidence>
<dbReference type="GO" id="GO:0005975">
    <property type="term" value="P:carbohydrate metabolic process"/>
    <property type="evidence" value="ECO:0007669"/>
    <property type="project" value="InterPro"/>
</dbReference>
<dbReference type="InterPro" id="IPR036881">
    <property type="entry name" value="Glyco_hydro_3_C_sf"/>
</dbReference>
<evidence type="ECO:0000256" key="2">
    <source>
        <dbReference type="SAM" id="MobiDB-lite"/>
    </source>
</evidence>
<dbReference type="STRING" id="1123282.SAMN02745823_01840"/>
<reference evidence="4 5" key="1">
    <citation type="submission" date="2016-11" db="EMBL/GenBank/DDBJ databases">
        <authorList>
            <person name="Jaros S."/>
            <person name="Januszkiewicz K."/>
            <person name="Wedrychowicz H."/>
        </authorList>
    </citation>
    <scope>NUCLEOTIDE SEQUENCE [LARGE SCALE GENOMIC DNA]</scope>
    <source>
        <strain evidence="4 5">DSM 10068</strain>
    </source>
</reference>
<evidence type="ECO:0000259" key="3">
    <source>
        <dbReference type="Pfam" id="PF01915"/>
    </source>
</evidence>
<sequence length="147" mass="15911">MEPRTRARASAEETQRERDNRRVACRAAAESIVLLENSGVLPMVPQKLALYGAGAGMTAKGGTGSGEVNERHSVSILEGLEKAGYTIATKKWLDDYRRSYRRALLKGLKSGALGEEDLRRCCRNVLSSILRNAPAAEATKAPARDPG</sequence>
<dbReference type="InterPro" id="IPR002772">
    <property type="entry name" value="Glyco_hydro_3_C"/>
</dbReference>
<organism evidence="4 5">
    <name type="scientific">Sporobacter termitidis DSM 10068</name>
    <dbReference type="NCBI Taxonomy" id="1123282"/>
    <lineage>
        <taxon>Bacteria</taxon>
        <taxon>Bacillati</taxon>
        <taxon>Bacillota</taxon>
        <taxon>Clostridia</taxon>
        <taxon>Eubacteriales</taxon>
        <taxon>Oscillospiraceae</taxon>
        <taxon>Sporobacter</taxon>
    </lineage>
</organism>
<evidence type="ECO:0000256" key="1">
    <source>
        <dbReference type="ARBA" id="ARBA00022801"/>
    </source>
</evidence>
<accession>A0A1M5XJP9</accession>
<evidence type="ECO:0000313" key="5">
    <source>
        <dbReference type="Proteomes" id="UP000183995"/>
    </source>
</evidence>
<dbReference type="AlphaFoldDB" id="A0A1M5XJP9"/>
<dbReference type="RefSeq" id="WP_073077988.1">
    <property type="nucleotide sequence ID" value="NZ_FQXV01000005.1"/>
</dbReference>
<keyword evidence="5" id="KW-1185">Reference proteome</keyword>
<gene>
    <name evidence="4" type="ORF">SAMN02745823_01840</name>
</gene>
<dbReference type="Pfam" id="PF01915">
    <property type="entry name" value="Glyco_hydro_3_C"/>
    <property type="match status" value="1"/>
</dbReference>
<name>A0A1M5XJP9_9FIRM</name>
<dbReference type="OrthoDB" id="98455at2"/>
<dbReference type="SUPFAM" id="SSF52279">
    <property type="entry name" value="Beta-D-glucan exohydrolase, C-terminal domain"/>
    <property type="match status" value="1"/>
</dbReference>
<dbReference type="Gene3D" id="3.40.50.1700">
    <property type="entry name" value="Glycoside hydrolase family 3 C-terminal domain"/>
    <property type="match status" value="1"/>
</dbReference>